<comment type="caution">
    <text evidence="2">Lacks conserved residue(s) required for the propagation of feature annotation.</text>
</comment>
<dbReference type="SUPFAM" id="SSF46894">
    <property type="entry name" value="C-terminal effector domain of the bipartite response regulators"/>
    <property type="match status" value="1"/>
</dbReference>
<dbReference type="InterPro" id="IPR016032">
    <property type="entry name" value="Sig_transdc_resp-reg_C-effctor"/>
</dbReference>
<comment type="caution">
    <text evidence="4">The sequence shown here is derived from an EMBL/GenBank/DDBJ whole genome shotgun (WGS) entry which is preliminary data.</text>
</comment>
<keyword evidence="1" id="KW-0238">DNA-binding</keyword>
<dbReference type="PANTHER" id="PTHR45566:SF1">
    <property type="entry name" value="HTH-TYPE TRANSCRIPTIONAL REGULATOR YHJB-RELATED"/>
    <property type="match status" value="1"/>
</dbReference>
<dbReference type="RefSeq" id="WP_345031626.1">
    <property type="nucleotide sequence ID" value="NZ_BAABEY010000032.1"/>
</dbReference>
<dbReference type="Pfam" id="PF00196">
    <property type="entry name" value="GerE"/>
    <property type="match status" value="1"/>
</dbReference>
<dbReference type="SMART" id="SM00421">
    <property type="entry name" value="HTH_LUXR"/>
    <property type="match status" value="1"/>
</dbReference>
<proteinExistence type="predicted"/>
<dbReference type="InterPro" id="IPR001789">
    <property type="entry name" value="Sig_transdc_resp-reg_receiver"/>
</dbReference>
<dbReference type="Gene3D" id="3.40.50.2300">
    <property type="match status" value="1"/>
</dbReference>
<organism evidence="4 5">
    <name type="scientific">Ravibacter arvi</name>
    <dbReference type="NCBI Taxonomy" id="2051041"/>
    <lineage>
        <taxon>Bacteria</taxon>
        <taxon>Pseudomonadati</taxon>
        <taxon>Bacteroidota</taxon>
        <taxon>Cytophagia</taxon>
        <taxon>Cytophagales</taxon>
        <taxon>Spirosomataceae</taxon>
        <taxon>Ravibacter</taxon>
    </lineage>
</organism>
<gene>
    <name evidence="4" type="ORF">GCM10023091_35370</name>
</gene>
<feature type="domain" description="Response regulatory" evidence="3">
    <location>
        <begin position="16"/>
        <end position="133"/>
    </location>
</feature>
<name>A0ABP8M7H5_9BACT</name>
<evidence type="ECO:0000313" key="5">
    <source>
        <dbReference type="Proteomes" id="UP001501508"/>
    </source>
</evidence>
<dbReference type="InterPro" id="IPR011006">
    <property type="entry name" value="CheY-like_superfamily"/>
</dbReference>
<dbReference type="SUPFAM" id="SSF52172">
    <property type="entry name" value="CheY-like"/>
    <property type="match status" value="1"/>
</dbReference>
<dbReference type="PROSITE" id="PS50110">
    <property type="entry name" value="RESPONSE_REGULATORY"/>
    <property type="match status" value="1"/>
</dbReference>
<dbReference type="EMBL" id="BAABEY010000032">
    <property type="protein sequence ID" value="GAA4444734.1"/>
    <property type="molecule type" value="Genomic_DNA"/>
</dbReference>
<dbReference type="PANTHER" id="PTHR45566">
    <property type="entry name" value="HTH-TYPE TRANSCRIPTIONAL REGULATOR YHJB-RELATED"/>
    <property type="match status" value="1"/>
</dbReference>
<evidence type="ECO:0000313" key="4">
    <source>
        <dbReference type="EMBL" id="GAA4444734.1"/>
    </source>
</evidence>
<dbReference type="InterPro" id="IPR000792">
    <property type="entry name" value="Tscrpt_reg_LuxR_C"/>
</dbReference>
<dbReference type="Proteomes" id="UP001501508">
    <property type="component" value="Unassembled WGS sequence"/>
</dbReference>
<sequence>MRKNTPGNTRDPAKLKMAIVEARPIFRKGLLTALKESYTEVSSFEADEIEALSGLAKEQAPELVWIGINSHDHPNIIQQIAGLSARLPSAKVILYDYKSDLKTIPRLLRLGIAGYLVADFDVPELLLCVNTVLDGKRYISNEIIWKYLNNESEEIEPPKTNLSKMEEVVANYLTQGMSVSRIAEVMNRQISTISTVKAKVFKKMNVANVLDLKDRLHRSTTSDEAAAPFNPDVR</sequence>
<evidence type="ECO:0000259" key="3">
    <source>
        <dbReference type="PROSITE" id="PS50110"/>
    </source>
</evidence>
<reference evidence="5" key="1">
    <citation type="journal article" date="2019" name="Int. J. Syst. Evol. Microbiol.">
        <title>The Global Catalogue of Microorganisms (GCM) 10K type strain sequencing project: providing services to taxonomists for standard genome sequencing and annotation.</title>
        <authorList>
            <consortium name="The Broad Institute Genomics Platform"/>
            <consortium name="The Broad Institute Genome Sequencing Center for Infectious Disease"/>
            <person name="Wu L."/>
            <person name="Ma J."/>
        </authorList>
    </citation>
    <scope>NUCLEOTIDE SEQUENCE [LARGE SCALE GENOMIC DNA]</scope>
    <source>
        <strain evidence="5">JCM 31920</strain>
    </source>
</reference>
<dbReference type="InterPro" id="IPR051015">
    <property type="entry name" value="EvgA-like"/>
</dbReference>
<evidence type="ECO:0000256" key="1">
    <source>
        <dbReference type="ARBA" id="ARBA00023125"/>
    </source>
</evidence>
<evidence type="ECO:0000256" key="2">
    <source>
        <dbReference type="PROSITE-ProRule" id="PRU00169"/>
    </source>
</evidence>
<accession>A0ABP8M7H5</accession>
<protein>
    <recommendedName>
        <fullName evidence="3">Response regulatory domain-containing protein</fullName>
    </recommendedName>
</protein>
<keyword evidence="5" id="KW-1185">Reference proteome</keyword>